<evidence type="ECO:0000259" key="8">
    <source>
        <dbReference type="Pfam" id="PF17676"/>
    </source>
</evidence>
<dbReference type="InterPro" id="IPR029062">
    <property type="entry name" value="Class_I_gatase-like"/>
</dbReference>
<dbReference type="InterPro" id="IPR027478">
    <property type="entry name" value="LdcA_N"/>
</dbReference>
<feature type="active site" description="Charge relay system" evidence="6">
    <location>
        <position position="202"/>
    </location>
</feature>
<dbReference type="InterPro" id="IPR040921">
    <property type="entry name" value="Peptidase_S66C"/>
</dbReference>
<feature type="active site" description="Nucleophile" evidence="6">
    <location>
        <position position="109"/>
    </location>
</feature>
<dbReference type="KEGG" id="fuv:JR347_05775"/>
<evidence type="ECO:0000256" key="6">
    <source>
        <dbReference type="PIRSR" id="PIRSR028757-1"/>
    </source>
</evidence>
<dbReference type="GO" id="GO:0004180">
    <property type="term" value="F:carboxypeptidase activity"/>
    <property type="evidence" value="ECO:0007669"/>
    <property type="project" value="UniProtKB-KW"/>
</dbReference>
<dbReference type="AlphaFoldDB" id="A0A974WJY5"/>
<dbReference type="RefSeq" id="WP_205723101.1">
    <property type="nucleotide sequence ID" value="NZ_CP070608.1"/>
</dbReference>
<dbReference type="PANTHER" id="PTHR30237">
    <property type="entry name" value="MURAMOYLTETRAPEPTIDE CARBOXYPEPTIDASE"/>
    <property type="match status" value="1"/>
</dbReference>
<comment type="similarity">
    <text evidence="1">Belongs to the peptidase S66 family.</text>
</comment>
<sequence length="297" mass="32938">MQRPPQLLAGDKVVIVSPSRQIESSQLDQALKTFQNWGLEPKVAEHALSKHGYFAGNDGERLSDLQLVLDDPEVKAVFCARGGYGMTRIIDEVDLSTFIKNPKWVIGFSDITALHLLINKNNIESIHGLMPVQFEYDGIEKSSYSLKKILFEGELNYNWKGHSRNLKGVAKGQIIGGNLSLLVDSIGTKNEINTDGKILFIEEIDEYYYKIDRMLTQLKRAGKFDTIAGLIVGQFSDLKDTQIKFGSGLQDIVLDKVKSSVPVCFNAPIGHEMPNLAIPCGREVNLSVSESQVNLLG</sequence>
<gene>
    <name evidence="9" type="ORF">JR347_05775</name>
</gene>
<proteinExistence type="inferred from homology"/>
<dbReference type="CDD" id="cd07025">
    <property type="entry name" value="Peptidase_S66"/>
    <property type="match status" value="1"/>
</dbReference>
<feature type="domain" description="LD-carboxypeptidase N-terminal" evidence="7">
    <location>
        <begin position="13"/>
        <end position="128"/>
    </location>
</feature>
<dbReference type="Proteomes" id="UP000662783">
    <property type="component" value="Chromosome"/>
</dbReference>
<dbReference type="Gene3D" id="3.40.50.10740">
    <property type="entry name" value="Class I glutamine amidotransferase-like"/>
    <property type="match status" value="1"/>
</dbReference>
<dbReference type="PANTHER" id="PTHR30237:SF2">
    <property type="entry name" value="MUREIN TETRAPEPTIDE CARBOXYPEPTIDASE"/>
    <property type="match status" value="1"/>
</dbReference>
<feature type="domain" description="LD-carboxypeptidase C-terminal" evidence="8">
    <location>
        <begin position="171"/>
        <end position="286"/>
    </location>
</feature>
<dbReference type="InterPro" id="IPR040449">
    <property type="entry name" value="Peptidase_S66_N"/>
</dbReference>
<evidence type="ECO:0000256" key="1">
    <source>
        <dbReference type="ARBA" id="ARBA00010233"/>
    </source>
</evidence>
<dbReference type="PIRSF" id="PIRSF028757">
    <property type="entry name" value="LD-carboxypeptidase"/>
    <property type="match status" value="1"/>
</dbReference>
<dbReference type="InterPro" id="IPR027461">
    <property type="entry name" value="Carboxypeptidase_A_C_sf"/>
</dbReference>
<evidence type="ECO:0000256" key="2">
    <source>
        <dbReference type="ARBA" id="ARBA00022645"/>
    </source>
</evidence>
<keyword evidence="3" id="KW-0645">Protease</keyword>
<keyword evidence="5" id="KW-0720">Serine protease</keyword>
<protein>
    <submittedName>
        <fullName evidence="9">LD-carboxypeptidase</fullName>
    </submittedName>
</protein>
<dbReference type="SUPFAM" id="SSF52317">
    <property type="entry name" value="Class I glutamine amidotransferase-like"/>
    <property type="match status" value="1"/>
</dbReference>
<keyword evidence="10" id="KW-1185">Reference proteome</keyword>
<evidence type="ECO:0000313" key="10">
    <source>
        <dbReference type="Proteomes" id="UP000662783"/>
    </source>
</evidence>
<keyword evidence="4" id="KW-0378">Hydrolase</keyword>
<accession>A0A974WJY5</accession>
<dbReference type="SUPFAM" id="SSF141986">
    <property type="entry name" value="LD-carboxypeptidase A C-terminal domain-like"/>
    <property type="match status" value="1"/>
</dbReference>
<evidence type="ECO:0000313" key="9">
    <source>
        <dbReference type="EMBL" id="QSE98587.1"/>
    </source>
</evidence>
<dbReference type="GO" id="GO:0006508">
    <property type="term" value="P:proteolysis"/>
    <property type="evidence" value="ECO:0007669"/>
    <property type="project" value="UniProtKB-KW"/>
</dbReference>
<dbReference type="GO" id="GO:0008236">
    <property type="term" value="F:serine-type peptidase activity"/>
    <property type="evidence" value="ECO:0007669"/>
    <property type="project" value="UniProtKB-KW"/>
</dbReference>
<dbReference type="EMBL" id="CP070608">
    <property type="protein sequence ID" value="QSE98587.1"/>
    <property type="molecule type" value="Genomic_DNA"/>
</dbReference>
<evidence type="ECO:0000259" key="7">
    <source>
        <dbReference type="Pfam" id="PF02016"/>
    </source>
</evidence>
<feature type="active site" description="Charge relay system" evidence="6">
    <location>
        <position position="271"/>
    </location>
</feature>
<organism evidence="9 10">
    <name type="scientific">Fulvivirga lutea</name>
    <dbReference type="NCBI Taxonomy" id="2810512"/>
    <lineage>
        <taxon>Bacteria</taxon>
        <taxon>Pseudomonadati</taxon>
        <taxon>Bacteroidota</taxon>
        <taxon>Cytophagia</taxon>
        <taxon>Cytophagales</taxon>
        <taxon>Fulvivirgaceae</taxon>
        <taxon>Fulvivirga</taxon>
    </lineage>
</organism>
<evidence type="ECO:0000256" key="3">
    <source>
        <dbReference type="ARBA" id="ARBA00022670"/>
    </source>
</evidence>
<dbReference type="Pfam" id="PF02016">
    <property type="entry name" value="Peptidase_S66"/>
    <property type="match status" value="1"/>
</dbReference>
<name>A0A974WJY5_9BACT</name>
<reference evidence="9" key="1">
    <citation type="submission" date="2021-02" db="EMBL/GenBank/DDBJ databases">
        <title>Fulvivirga sp. S481 isolated from sea water.</title>
        <authorList>
            <person name="Bae S.S."/>
            <person name="Baek K."/>
        </authorList>
    </citation>
    <scope>NUCLEOTIDE SEQUENCE</scope>
    <source>
        <strain evidence="9">S481</strain>
    </source>
</reference>
<evidence type="ECO:0000256" key="4">
    <source>
        <dbReference type="ARBA" id="ARBA00022801"/>
    </source>
</evidence>
<dbReference type="Pfam" id="PF17676">
    <property type="entry name" value="Peptidase_S66C"/>
    <property type="match status" value="1"/>
</dbReference>
<dbReference type="InterPro" id="IPR003507">
    <property type="entry name" value="S66_fam"/>
</dbReference>
<keyword evidence="2" id="KW-0121">Carboxypeptidase</keyword>
<dbReference type="Gene3D" id="3.50.30.60">
    <property type="entry name" value="LD-carboxypeptidase A C-terminal domain-like"/>
    <property type="match status" value="1"/>
</dbReference>
<evidence type="ECO:0000256" key="5">
    <source>
        <dbReference type="ARBA" id="ARBA00022825"/>
    </source>
</evidence>